<feature type="compositionally biased region" description="Pro residues" evidence="1">
    <location>
        <begin position="12"/>
        <end position="24"/>
    </location>
</feature>
<name>A0A8J2YMJ4_9RHOB</name>
<evidence type="ECO:0000256" key="1">
    <source>
        <dbReference type="SAM" id="MobiDB-lite"/>
    </source>
</evidence>
<sequence>MAFWNLANWRRPSPPPSLNRPPMGPEEERRALWLLRTGLDSADIAALTGRSEAEIYNALAAGRQDGRP</sequence>
<reference evidence="2" key="2">
    <citation type="submission" date="2020-09" db="EMBL/GenBank/DDBJ databases">
        <authorList>
            <person name="Sun Q."/>
            <person name="Sedlacek I."/>
        </authorList>
    </citation>
    <scope>NUCLEOTIDE SEQUENCE</scope>
    <source>
        <strain evidence="2">CCM 7684</strain>
    </source>
</reference>
<feature type="region of interest" description="Disordered" evidence="1">
    <location>
        <begin position="1"/>
        <end position="25"/>
    </location>
</feature>
<evidence type="ECO:0000313" key="2">
    <source>
        <dbReference type="EMBL" id="GGE54633.1"/>
    </source>
</evidence>
<proteinExistence type="predicted"/>
<dbReference type="AlphaFoldDB" id="A0A8J2YMJ4"/>
<comment type="caution">
    <text evidence="2">The sequence shown here is derived from an EMBL/GenBank/DDBJ whole genome shotgun (WGS) entry which is preliminary data.</text>
</comment>
<dbReference type="RefSeq" id="WP_188411087.1">
    <property type="nucleotide sequence ID" value="NZ_BMCP01000008.1"/>
</dbReference>
<gene>
    <name evidence="2" type="ORF">GCM10007276_34580</name>
</gene>
<accession>A0A8J2YMJ4</accession>
<protein>
    <submittedName>
        <fullName evidence="2">Uncharacterized protein</fullName>
    </submittedName>
</protein>
<dbReference type="Proteomes" id="UP000602745">
    <property type="component" value="Unassembled WGS sequence"/>
</dbReference>
<evidence type="ECO:0000313" key="3">
    <source>
        <dbReference type="Proteomes" id="UP000602745"/>
    </source>
</evidence>
<dbReference type="EMBL" id="BMCP01000008">
    <property type="protein sequence ID" value="GGE54633.1"/>
    <property type="molecule type" value="Genomic_DNA"/>
</dbReference>
<keyword evidence="3" id="KW-1185">Reference proteome</keyword>
<reference evidence="2" key="1">
    <citation type="journal article" date="2014" name="Int. J. Syst. Evol. Microbiol.">
        <title>Complete genome sequence of Corynebacterium casei LMG S-19264T (=DSM 44701T), isolated from a smear-ripened cheese.</title>
        <authorList>
            <consortium name="US DOE Joint Genome Institute (JGI-PGF)"/>
            <person name="Walter F."/>
            <person name="Albersmeier A."/>
            <person name="Kalinowski J."/>
            <person name="Ruckert C."/>
        </authorList>
    </citation>
    <scope>NUCLEOTIDE SEQUENCE</scope>
    <source>
        <strain evidence="2">CCM 7684</strain>
    </source>
</reference>
<organism evidence="2 3">
    <name type="scientific">Agaricicola taiwanensis</name>
    <dbReference type="NCBI Taxonomy" id="591372"/>
    <lineage>
        <taxon>Bacteria</taxon>
        <taxon>Pseudomonadati</taxon>
        <taxon>Pseudomonadota</taxon>
        <taxon>Alphaproteobacteria</taxon>
        <taxon>Rhodobacterales</taxon>
        <taxon>Paracoccaceae</taxon>
        <taxon>Agaricicola</taxon>
    </lineage>
</organism>